<evidence type="ECO:0000259" key="1">
    <source>
        <dbReference type="Pfam" id="PF24626"/>
    </source>
</evidence>
<accession>A0AAD8NUY2</accession>
<gene>
    <name evidence="2" type="ORF">QVD17_24774</name>
</gene>
<feature type="domain" description="Tf2-1-like SH3-like" evidence="1">
    <location>
        <begin position="102"/>
        <end position="166"/>
    </location>
</feature>
<proteinExistence type="predicted"/>
<dbReference type="EMBL" id="JAUHHV010000006">
    <property type="protein sequence ID" value="KAK1421969.1"/>
    <property type="molecule type" value="Genomic_DNA"/>
</dbReference>
<dbReference type="AlphaFoldDB" id="A0AAD8NUY2"/>
<dbReference type="PANTHER" id="PTHR46148">
    <property type="entry name" value="CHROMO DOMAIN-CONTAINING PROTEIN"/>
    <property type="match status" value="1"/>
</dbReference>
<keyword evidence="3" id="KW-1185">Reference proteome</keyword>
<name>A0AAD8NUY2_TARER</name>
<evidence type="ECO:0000313" key="2">
    <source>
        <dbReference type="EMBL" id="KAK1421969.1"/>
    </source>
</evidence>
<evidence type="ECO:0000313" key="3">
    <source>
        <dbReference type="Proteomes" id="UP001229421"/>
    </source>
</evidence>
<reference evidence="2" key="1">
    <citation type="journal article" date="2023" name="bioRxiv">
        <title>Improved chromosome-level genome assembly for marigold (Tagetes erecta).</title>
        <authorList>
            <person name="Jiang F."/>
            <person name="Yuan L."/>
            <person name="Wang S."/>
            <person name="Wang H."/>
            <person name="Xu D."/>
            <person name="Wang A."/>
            <person name="Fan W."/>
        </authorList>
    </citation>
    <scope>NUCLEOTIDE SEQUENCE</scope>
    <source>
        <strain evidence="2">WSJ</strain>
        <tissue evidence="2">Leaf</tissue>
    </source>
</reference>
<protein>
    <recommendedName>
        <fullName evidence="1">Tf2-1-like SH3-like domain-containing protein</fullName>
    </recommendedName>
</protein>
<dbReference type="Pfam" id="PF24626">
    <property type="entry name" value="SH3_Tf2-1"/>
    <property type="match status" value="1"/>
</dbReference>
<dbReference type="InterPro" id="IPR056924">
    <property type="entry name" value="SH3_Tf2-1"/>
</dbReference>
<dbReference type="InterPro" id="IPR036397">
    <property type="entry name" value="RNaseH_sf"/>
</dbReference>
<comment type="caution">
    <text evidence="2">The sequence shown here is derived from an EMBL/GenBank/DDBJ whole genome shotgun (WGS) entry which is preliminary data.</text>
</comment>
<dbReference type="PANTHER" id="PTHR46148:SF60">
    <property type="entry name" value="CHROMO DOMAIN-CONTAINING PROTEIN"/>
    <property type="match status" value="1"/>
</dbReference>
<dbReference type="Gene3D" id="3.30.420.10">
    <property type="entry name" value="Ribonuclease H-like superfamily/Ribonuclease H"/>
    <property type="match status" value="1"/>
</dbReference>
<dbReference type="GO" id="GO:0003676">
    <property type="term" value="F:nucleic acid binding"/>
    <property type="evidence" value="ECO:0007669"/>
    <property type="project" value="InterPro"/>
</dbReference>
<organism evidence="2 3">
    <name type="scientific">Tagetes erecta</name>
    <name type="common">African marigold</name>
    <dbReference type="NCBI Taxonomy" id="13708"/>
    <lineage>
        <taxon>Eukaryota</taxon>
        <taxon>Viridiplantae</taxon>
        <taxon>Streptophyta</taxon>
        <taxon>Embryophyta</taxon>
        <taxon>Tracheophyta</taxon>
        <taxon>Spermatophyta</taxon>
        <taxon>Magnoliopsida</taxon>
        <taxon>eudicotyledons</taxon>
        <taxon>Gunneridae</taxon>
        <taxon>Pentapetalae</taxon>
        <taxon>asterids</taxon>
        <taxon>campanulids</taxon>
        <taxon>Asterales</taxon>
        <taxon>Asteraceae</taxon>
        <taxon>Asteroideae</taxon>
        <taxon>Heliantheae alliance</taxon>
        <taxon>Tageteae</taxon>
        <taxon>Tagetes</taxon>
    </lineage>
</organism>
<dbReference type="Proteomes" id="UP001229421">
    <property type="component" value="Unassembled WGS sequence"/>
</dbReference>
<sequence length="239" mass="28131">MLRACVIDLEGSWDDHLPLMEFSYNNSYHSSIQAAPFEALYGRKCRTPVCWSEIGESQLSGPEIVQETTDKILQIRERLKTARDRQKSYADKRRKSLEFKVGDKVLLKVSPWKGVVRFGKKGKLSPRFIGPFEILERIGTVAYRLRLPEEMSGIHDVFHVSNLRKCLADETLTMPLKDVHIDKKLKFIEQPLQIEDRQEKRLKRKRLVLVKVKWDSKRGPEYTWELESEMMKKYPYLFN</sequence>